<keyword evidence="7" id="KW-1185">Reference proteome</keyword>
<dbReference type="GO" id="GO:0003677">
    <property type="term" value="F:DNA binding"/>
    <property type="evidence" value="ECO:0007669"/>
    <property type="project" value="UniProtKB-KW"/>
</dbReference>
<keyword evidence="5" id="KW-0539">Nucleus</keyword>
<keyword evidence="4" id="KW-0804">Transcription</keyword>
<dbReference type="PANTHER" id="PTHR31541:SF60">
    <property type="entry name" value="TF-B3 DOMAIN-CONTAINING PROTEIN"/>
    <property type="match status" value="1"/>
</dbReference>
<gene>
    <name evidence="6" type="ORF">TIFTF001_012953</name>
</gene>
<dbReference type="InterPro" id="IPR015300">
    <property type="entry name" value="DNA-bd_pseudobarrel_sf"/>
</dbReference>
<protein>
    <submittedName>
        <fullName evidence="6">Uncharacterized protein</fullName>
    </submittedName>
</protein>
<evidence type="ECO:0000313" key="7">
    <source>
        <dbReference type="Proteomes" id="UP001187192"/>
    </source>
</evidence>
<evidence type="ECO:0000256" key="5">
    <source>
        <dbReference type="ARBA" id="ARBA00023242"/>
    </source>
</evidence>
<dbReference type="Gene3D" id="2.40.330.10">
    <property type="entry name" value="DNA-binding pseudobarrel domain"/>
    <property type="match status" value="1"/>
</dbReference>
<dbReference type="GO" id="GO:0005634">
    <property type="term" value="C:nucleus"/>
    <property type="evidence" value="ECO:0007669"/>
    <property type="project" value="UniProtKB-SubCell"/>
</dbReference>
<dbReference type="EMBL" id="BTGU01000017">
    <property type="protein sequence ID" value="GMN43747.1"/>
    <property type="molecule type" value="Genomic_DNA"/>
</dbReference>
<dbReference type="Pfam" id="PF03754">
    <property type="entry name" value="At2g31720-like"/>
    <property type="match status" value="1"/>
</dbReference>
<sequence length="218" mass="25106">MDDSQWDALRLLANVAVSAWESETEKTKNNSPLFLEEPKVRKSVFKICNKNGQRERFVIGNGGFSNSPVIGRKRTTVGKKRQRLDNLCPWSYSFPLSSSPTTIAKKKRKISRIFETPKPSEMPVNLKNRIVEIGGEDFKFVLQKELSPTDVNRNNNRLSVPERLRARAEFIKEDEKAKLMREGMEVLVVDQGLREYTLCLKTWKMGKCLVYNLNNSDH</sequence>
<proteinExistence type="predicted"/>
<keyword evidence="3" id="KW-0238">DNA-binding</keyword>
<comment type="caution">
    <text evidence="6">The sequence shown here is derived from an EMBL/GenBank/DDBJ whole genome shotgun (WGS) entry which is preliminary data.</text>
</comment>
<evidence type="ECO:0000256" key="1">
    <source>
        <dbReference type="ARBA" id="ARBA00004123"/>
    </source>
</evidence>
<accession>A0AA88A393</accession>
<keyword evidence="2" id="KW-0805">Transcription regulation</keyword>
<evidence type="ECO:0000313" key="6">
    <source>
        <dbReference type="EMBL" id="GMN43747.1"/>
    </source>
</evidence>
<dbReference type="Proteomes" id="UP001187192">
    <property type="component" value="Unassembled WGS sequence"/>
</dbReference>
<evidence type="ECO:0000256" key="4">
    <source>
        <dbReference type="ARBA" id="ARBA00023163"/>
    </source>
</evidence>
<evidence type="ECO:0000256" key="2">
    <source>
        <dbReference type="ARBA" id="ARBA00023015"/>
    </source>
</evidence>
<comment type="subcellular location">
    <subcellularLocation>
        <location evidence="1">Nucleus</location>
    </subcellularLocation>
</comment>
<dbReference type="AlphaFoldDB" id="A0AA88A393"/>
<dbReference type="PANTHER" id="PTHR31541">
    <property type="entry name" value="B3 DOMAIN PLANT PROTEIN-RELATED"/>
    <property type="match status" value="1"/>
</dbReference>
<reference evidence="6" key="1">
    <citation type="submission" date="2023-07" db="EMBL/GenBank/DDBJ databases">
        <title>draft genome sequence of fig (Ficus carica).</title>
        <authorList>
            <person name="Takahashi T."/>
            <person name="Nishimura K."/>
        </authorList>
    </citation>
    <scope>NUCLEOTIDE SEQUENCE</scope>
</reference>
<evidence type="ECO:0000256" key="3">
    <source>
        <dbReference type="ARBA" id="ARBA00023125"/>
    </source>
</evidence>
<organism evidence="6 7">
    <name type="scientific">Ficus carica</name>
    <name type="common">Common fig</name>
    <dbReference type="NCBI Taxonomy" id="3494"/>
    <lineage>
        <taxon>Eukaryota</taxon>
        <taxon>Viridiplantae</taxon>
        <taxon>Streptophyta</taxon>
        <taxon>Embryophyta</taxon>
        <taxon>Tracheophyta</taxon>
        <taxon>Spermatophyta</taxon>
        <taxon>Magnoliopsida</taxon>
        <taxon>eudicotyledons</taxon>
        <taxon>Gunneridae</taxon>
        <taxon>Pentapetalae</taxon>
        <taxon>rosids</taxon>
        <taxon>fabids</taxon>
        <taxon>Rosales</taxon>
        <taxon>Moraceae</taxon>
        <taxon>Ficeae</taxon>
        <taxon>Ficus</taxon>
    </lineage>
</organism>
<dbReference type="InterPro" id="IPR005508">
    <property type="entry name" value="At2g31720-like"/>
</dbReference>
<name>A0AA88A393_FICCA</name>